<dbReference type="PANTHER" id="PTHR23501">
    <property type="entry name" value="MAJOR FACILITATOR SUPERFAMILY"/>
    <property type="match status" value="1"/>
</dbReference>
<dbReference type="EMBL" id="FQNC01000018">
    <property type="protein sequence ID" value="SGY20978.1"/>
    <property type="molecule type" value="Genomic_DNA"/>
</dbReference>
<evidence type="ECO:0000256" key="3">
    <source>
        <dbReference type="ARBA" id="ARBA00022989"/>
    </source>
</evidence>
<proteinExistence type="predicted"/>
<gene>
    <name evidence="7" type="primary">BQ5605_C016g08179</name>
    <name evidence="7" type="ORF">BQ5605_C016G08179</name>
</gene>
<feature type="region of interest" description="Disordered" evidence="5">
    <location>
        <begin position="107"/>
        <end position="127"/>
    </location>
</feature>
<organism evidence="7 8">
    <name type="scientific">Microbotryum silenes-dioicae</name>
    <dbReference type="NCBI Taxonomy" id="796604"/>
    <lineage>
        <taxon>Eukaryota</taxon>
        <taxon>Fungi</taxon>
        <taxon>Dikarya</taxon>
        <taxon>Basidiomycota</taxon>
        <taxon>Pucciniomycotina</taxon>
        <taxon>Microbotryomycetes</taxon>
        <taxon>Microbotryales</taxon>
        <taxon>Microbotryaceae</taxon>
        <taxon>Microbotryum</taxon>
    </lineage>
</organism>
<dbReference type="Proteomes" id="UP000249464">
    <property type="component" value="Unassembled WGS sequence"/>
</dbReference>
<sequence length="127" mass="14065">MATATGITYLARYIGQVVGVAVSSSLLQAVLNVTLHRRITGPDAEKYIDQIRHVSTSIPSLPPSIQPLARSSYLDALRSVFILNAIVAGISFLSCLPLKEFPLPDTFKEEEERRRENENARLGRVEE</sequence>
<feature type="transmembrane region" description="Helical" evidence="6">
    <location>
        <begin position="76"/>
        <end position="98"/>
    </location>
</feature>
<evidence type="ECO:0000256" key="4">
    <source>
        <dbReference type="ARBA" id="ARBA00023136"/>
    </source>
</evidence>
<keyword evidence="3 6" id="KW-1133">Transmembrane helix</keyword>
<reference evidence="7 8" key="1">
    <citation type="submission" date="2016-11" db="EMBL/GenBank/DDBJ databases">
        <authorList>
            <person name="Jaros S."/>
            <person name="Januszkiewicz K."/>
            <person name="Wedrychowicz H."/>
        </authorList>
    </citation>
    <scope>NUCLEOTIDE SEQUENCE [LARGE SCALE GENOMIC DNA]</scope>
</reference>
<dbReference type="GO" id="GO:0000329">
    <property type="term" value="C:fungal-type vacuole membrane"/>
    <property type="evidence" value="ECO:0007669"/>
    <property type="project" value="TreeGrafter"/>
</dbReference>
<keyword evidence="2 6" id="KW-0812">Transmembrane</keyword>
<dbReference type="AlphaFoldDB" id="A0A2X0MQB4"/>
<dbReference type="SUPFAM" id="SSF103473">
    <property type="entry name" value="MFS general substrate transporter"/>
    <property type="match status" value="1"/>
</dbReference>
<keyword evidence="4 6" id="KW-0472">Membrane</keyword>
<evidence type="ECO:0000256" key="1">
    <source>
        <dbReference type="ARBA" id="ARBA00004141"/>
    </source>
</evidence>
<accession>A0A2X0MQB4</accession>
<dbReference type="GO" id="GO:0015174">
    <property type="term" value="F:basic amino acid transmembrane transporter activity"/>
    <property type="evidence" value="ECO:0007669"/>
    <property type="project" value="TreeGrafter"/>
</dbReference>
<comment type="subcellular location">
    <subcellularLocation>
        <location evidence="1">Membrane</location>
        <topology evidence="1">Multi-pass membrane protein</topology>
    </subcellularLocation>
</comment>
<dbReference type="InterPro" id="IPR036259">
    <property type="entry name" value="MFS_trans_sf"/>
</dbReference>
<evidence type="ECO:0000256" key="6">
    <source>
        <dbReference type="SAM" id="Phobius"/>
    </source>
</evidence>
<protein>
    <submittedName>
        <fullName evidence="7">BQ5605_C016g08179 protein</fullName>
    </submittedName>
</protein>
<evidence type="ECO:0000313" key="8">
    <source>
        <dbReference type="Proteomes" id="UP000249464"/>
    </source>
</evidence>
<name>A0A2X0MQB4_9BASI</name>
<dbReference type="PANTHER" id="PTHR23501:SF33">
    <property type="entry name" value="MAJOR FACILITATOR SUPERFAMILY (MFS) PROFILE DOMAIN-CONTAINING PROTEIN"/>
    <property type="match status" value="1"/>
</dbReference>
<evidence type="ECO:0000256" key="5">
    <source>
        <dbReference type="SAM" id="MobiDB-lite"/>
    </source>
</evidence>
<keyword evidence="8" id="KW-1185">Reference proteome</keyword>
<evidence type="ECO:0000313" key="7">
    <source>
        <dbReference type="EMBL" id="SGY20978.1"/>
    </source>
</evidence>
<evidence type="ECO:0000256" key="2">
    <source>
        <dbReference type="ARBA" id="ARBA00022692"/>
    </source>
</evidence>